<dbReference type="CDD" id="cd04301">
    <property type="entry name" value="NAT_SF"/>
    <property type="match status" value="1"/>
</dbReference>
<dbReference type="PANTHER" id="PTHR43877">
    <property type="entry name" value="AMINOALKYLPHOSPHONATE N-ACETYLTRANSFERASE-RELATED-RELATED"/>
    <property type="match status" value="1"/>
</dbReference>
<dbReference type="InterPro" id="IPR050832">
    <property type="entry name" value="Bact_Acetyltransf"/>
</dbReference>
<accession>A0ABV0ILP3</accession>
<dbReference type="EMBL" id="JBDXMX010000009">
    <property type="protein sequence ID" value="MEO9249086.1"/>
    <property type="molecule type" value="Genomic_DNA"/>
</dbReference>
<feature type="domain" description="N-acetyltransferase" evidence="3">
    <location>
        <begin position="5"/>
        <end position="154"/>
    </location>
</feature>
<keyword evidence="5" id="KW-1185">Reference proteome</keyword>
<reference evidence="4 5" key="1">
    <citation type="submission" date="2024-05" db="EMBL/GenBank/DDBJ databases">
        <authorList>
            <person name="Yi C."/>
        </authorList>
    </citation>
    <scope>NUCLEOTIDE SEQUENCE [LARGE SCALE GENOMIC DNA]</scope>
    <source>
        <strain evidence="4 5">XS13</strain>
    </source>
</reference>
<comment type="caution">
    <text evidence="4">The sequence shown here is derived from an EMBL/GenBank/DDBJ whole genome shotgun (WGS) entry which is preliminary data.</text>
</comment>
<dbReference type="SUPFAM" id="SSF55729">
    <property type="entry name" value="Acyl-CoA N-acyltransferases (Nat)"/>
    <property type="match status" value="1"/>
</dbReference>
<dbReference type="Proteomes" id="UP001484097">
    <property type="component" value="Unassembled WGS sequence"/>
</dbReference>
<dbReference type="InterPro" id="IPR016181">
    <property type="entry name" value="Acyl_CoA_acyltransferase"/>
</dbReference>
<name>A0ABV0ILP3_9MICC</name>
<proteinExistence type="predicted"/>
<dbReference type="InterPro" id="IPR000182">
    <property type="entry name" value="GNAT_dom"/>
</dbReference>
<gene>
    <name evidence="4" type="ORF">ABDK96_15485</name>
</gene>
<evidence type="ECO:0000313" key="5">
    <source>
        <dbReference type="Proteomes" id="UP001484097"/>
    </source>
</evidence>
<organism evidence="4 5">
    <name type="scientific">Citricoccus nitrophenolicus</name>
    <dbReference type="NCBI Taxonomy" id="863575"/>
    <lineage>
        <taxon>Bacteria</taxon>
        <taxon>Bacillati</taxon>
        <taxon>Actinomycetota</taxon>
        <taxon>Actinomycetes</taxon>
        <taxon>Micrococcales</taxon>
        <taxon>Micrococcaceae</taxon>
        <taxon>Citricoccus</taxon>
    </lineage>
</organism>
<evidence type="ECO:0000313" key="4">
    <source>
        <dbReference type="EMBL" id="MEO9249086.1"/>
    </source>
</evidence>
<evidence type="ECO:0000256" key="1">
    <source>
        <dbReference type="ARBA" id="ARBA00022679"/>
    </source>
</evidence>
<keyword evidence="1" id="KW-0808">Transferase</keyword>
<dbReference type="Pfam" id="PF00583">
    <property type="entry name" value="Acetyltransf_1"/>
    <property type="match status" value="1"/>
</dbReference>
<sequence length="154" mass="16526">MNAGTSVQLLSEDNAEAVASARPSWADVVPSCLERSRHGTSVTFVAFRGGRPVGLADLACGDVPEIKNVGVLPDLRGQGVGSVLMAEMERWAARGHTAVTLRVGLENDDARRLYLRLGYLPTGETSTVSYEYLDDDGQLRTATETDAWMTKGLA</sequence>
<evidence type="ECO:0000259" key="3">
    <source>
        <dbReference type="PROSITE" id="PS51186"/>
    </source>
</evidence>
<keyword evidence="2" id="KW-0012">Acyltransferase</keyword>
<evidence type="ECO:0000256" key="2">
    <source>
        <dbReference type="ARBA" id="ARBA00023315"/>
    </source>
</evidence>
<protein>
    <submittedName>
        <fullName evidence="4">GNAT family N-acetyltransferase</fullName>
    </submittedName>
</protein>
<dbReference type="PROSITE" id="PS51186">
    <property type="entry name" value="GNAT"/>
    <property type="match status" value="1"/>
</dbReference>
<dbReference type="RefSeq" id="WP_347921762.1">
    <property type="nucleotide sequence ID" value="NZ_JBDXMX010000009.1"/>
</dbReference>
<dbReference type="PANTHER" id="PTHR43877:SF2">
    <property type="entry name" value="AMINOALKYLPHOSPHONATE N-ACETYLTRANSFERASE-RELATED"/>
    <property type="match status" value="1"/>
</dbReference>
<dbReference type="Gene3D" id="3.40.630.30">
    <property type="match status" value="1"/>
</dbReference>